<evidence type="ECO:0000259" key="4">
    <source>
        <dbReference type="Pfam" id="PF08450"/>
    </source>
</evidence>
<dbReference type="SUPFAM" id="SSF63829">
    <property type="entry name" value="Calcium-dependent phosphotriesterase"/>
    <property type="match status" value="1"/>
</dbReference>
<evidence type="ECO:0000313" key="6">
    <source>
        <dbReference type="Proteomes" id="UP000321578"/>
    </source>
</evidence>
<feature type="binding site" evidence="3">
    <location>
        <position position="190"/>
    </location>
    <ligand>
        <name>a divalent metal cation</name>
        <dbReference type="ChEBI" id="CHEBI:60240"/>
    </ligand>
</feature>
<dbReference type="PRINTS" id="PR01790">
    <property type="entry name" value="SMP30FAMILY"/>
</dbReference>
<protein>
    <submittedName>
        <fullName evidence="5">SMP-30/gluconolactonase/LRE family protein</fullName>
    </submittedName>
</protein>
<dbReference type="PANTHER" id="PTHR10907:SF47">
    <property type="entry name" value="REGUCALCIN"/>
    <property type="match status" value="1"/>
</dbReference>
<dbReference type="EMBL" id="VORO01000013">
    <property type="protein sequence ID" value="TXD88487.1"/>
    <property type="molecule type" value="Genomic_DNA"/>
</dbReference>
<feature type="binding site" evidence="3">
    <location>
        <position position="142"/>
    </location>
    <ligand>
        <name>substrate</name>
    </ligand>
</feature>
<dbReference type="InterPro" id="IPR005511">
    <property type="entry name" value="SMP-30"/>
</dbReference>
<feature type="binding site" evidence="3">
    <location>
        <position position="58"/>
    </location>
    <ligand>
        <name>a divalent metal cation</name>
        <dbReference type="ChEBI" id="CHEBI:60240"/>
    </ligand>
</feature>
<dbReference type="GO" id="GO:0004341">
    <property type="term" value="F:gluconolactonase activity"/>
    <property type="evidence" value="ECO:0007669"/>
    <property type="project" value="TreeGrafter"/>
</dbReference>
<feature type="binding site" evidence="3">
    <location>
        <position position="162"/>
    </location>
    <ligand>
        <name>substrate</name>
    </ligand>
</feature>
<evidence type="ECO:0000256" key="2">
    <source>
        <dbReference type="PIRSR" id="PIRSR605511-1"/>
    </source>
</evidence>
<dbReference type="GO" id="GO:0005509">
    <property type="term" value="F:calcium ion binding"/>
    <property type="evidence" value="ECO:0007669"/>
    <property type="project" value="TreeGrafter"/>
</dbReference>
<dbReference type="Proteomes" id="UP000321578">
    <property type="component" value="Unassembled WGS sequence"/>
</dbReference>
<dbReference type="OrthoDB" id="2633250at2"/>
<keyword evidence="3" id="KW-0862">Zinc</keyword>
<evidence type="ECO:0000313" key="5">
    <source>
        <dbReference type="EMBL" id="TXD88487.1"/>
    </source>
</evidence>
<dbReference type="GO" id="GO:0019853">
    <property type="term" value="P:L-ascorbic acid biosynthetic process"/>
    <property type="evidence" value="ECO:0007669"/>
    <property type="project" value="TreeGrafter"/>
</dbReference>
<proteinExistence type="inferred from homology"/>
<feature type="binding site" evidence="3">
    <location>
        <position position="240"/>
    </location>
    <ligand>
        <name>a divalent metal cation</name>
        <dbReference type="ChEBI" id="CHEBI:60240"/>
    </ligand>
</feature>
<reference evidence="5 6" key="1">
    <citation type="submission" date="2019-08" db="EMBL/GenBank/DDBJ databases">
        <title>Genomes of Subsaximicrobium wynnwilliamsii strains.</title>
        <authorList>
            <person name="Bowman J.P."/>
        </authorList>
    </citation>
    <scope>NUCLEOTIDE SEQUENCE [LARGE SCALE GENOMIC DNA]</scope>
    <source>
        <strain evidence="5 6">2-80-2</strain>
    </source>
</reference>
<organism evidence="5 6">
    <name type="scientific">Subsaximicrobium wynnwilliamsii</name>
    <dbReference type="NCBI Taxonomy" id="291179"/>
    <lineage>
        <taxon>Bacteria</taxon>
        <taxon>Pseudomonadati</taxon>
        <taxon>Bacteroidota</taxon>
        <taxon>Flavobacteriia</taxon>
        <taxon>Flavobacteriales</taxon>
        <taxon>Flavobacteriaceae</taxon>
        <taxon>Subsaximicrobium</taxon>
    </lineage>
</organism>
<evidence type="ECO:0000256" key="3">
    <source>
        <dbReference type="PIRSR" id="PIRSR605511-2"/>
    </source>
</evidence>
<sequence>MNQKTKMLPLSKQHTIFMKPLLYLFLFIAISSCKTKILPQVKQYEASLEYETKSQLGEGAFWNHKTQELYWVDIEGMQLHIYSPQTKTNRSLEMPSRIGTVVPSAVNAKAVVALQDGIYNIDVHSGDLELVSEIERDIPSNRFNDGKCDPSGRLWVGSMALDQKQYEANLYMVTENGEATLKKDSVTISNGIVWTKDKSTMYYIDTPTLEIKAYDYDDATGAITNERVAVTVNESLGFPDGMTIDANDMLWVALWNGNAVVNYNPKSGKLLSKVEVPAHNVTSCAFGGPNLDVLYITSSSLDMTEDEKEQYPFAGSLFKVKLDVKGVKGDFFGSAGK</sequence>
<evidence type="ECO:0000256" key="1">
    <source>
        <dbReference type="ARBA" id="ARBA00008853"/>
    </source>
</evidence>
<dbReference type="Gene3D" id="2.120.10.30">
    <property type="entry name" value="TolB, C-terminal domain"/>
    <property type="match status" value="1"/>
</dbReference>
<dbReference type="Pfam" id="PF08450">
    <property type="entry name" value="SGL"/>
    <property type="match status" value="1"/>
</dbReference>
<dbReference type="PANTHER" id="PTHR10907">
    <property type="entry name" value="REGUCALCIN"/>
    <property type="match status" value="1"/>
</dbReference>
<feature type="domain" description="SMP-30/Gluconolactonase/LRE-like region" evidence="4">
    <location>
        <begin position="56"/>
        <end position="299"/>
    </location>
</feature>
<comment type="cofactor">
    <cofactor evidence="3">
        <name>Zn(2+)</name>
        <dbReference type="ChEBI" id="CHEBI:29105"/>
    </cofactor>
    <text evidence="3">Binds 1 divalent metal cation per subunit.</text>
</comment>
<dbReference type="AlphaFoldDB" id="A0A5C6ZEL9"/>
<comment type="caution">
    <text evidence="5">The sequence shown here is derived from an EMBL/GenBank/DDBJ whole genome shotgun (WGS) entry which is preliminary data.</text>
</comment>
<name>A0A5C6ZEL9_9FLAO</name>
<accession>A0A5C6ZEL9</accession>
<feature type="binding site" evidence="3">
    <location>
        <position position="144"/>
    </location>
    <ligand>
        <name>substrate</name>
    </ligand>
</feature>
<feature type="active site" description="Proton donor/acceptor" evidence="2">
    <location>
        <position position="240"/>
    </location>
</feature>
<dbReference type="InterPro" id="IPR013658">
    <property type="entry name" value="SGL"/>
</dbReference>
<keyword evidence="6" id="KW-1185">Reference proteome</keyword>
<dbReference type="InterPro" id="IPR011042">
    <property type="entry name" value="6-blade_b-propeller_TolB-like"/>
</dbReference>
<dbReference type="PROSITE" id="PS51257">
    <property type="entry name" value="PROKAR_LIPOPROTEIN"/>
    <property type="match status" value="1"/>
</dbReference>
<gene>
    <name evidence="5" type="ORF">ESY86_12130</name>
</gene>
<comment type="similarity">
    <text evidence="1">Belongs to the SMP-30/CGR1 family.</text>
</comment>
<keyword evidence="3" id="KW-0479">Metal-binding</keyword>